<dbReference type="CDD" id="cd16325">
    <property type="entry name" value="LolA"/>
    <property type="match status" value="1"/>
</dbReference>
<keyword evidence="7" id="KW-0653">Protein transport</keyword>
<dbReference type="GO" id="GO:0042953">
    <property type="term" value="P:lipoprotein transport"/>
    <property type="evidence" value="ECO:0007669"/>
    <property type="project" value="InterPro"/>
</dbReference>
<evidence type="ECO:0000256" key="6">
    <source>
        <dbReference type="ARBA" id="ARBA00022764"/>
    </source>
</evidence>
<dbReference type="InterPro" id="IPR018323">
    <property type="entry name" value="OM_lipoprot_carrier_LolA_Pbac"/>
</dbReference>
<evidence type="ECO:0000256" key="8">
    <source>
        <dbReference type="ARBA" id="ARBA00023186"/>
    </source>
</evidence>
<evidence type="ECO:0000256" key="1">
    <source>
        <dbReference type="ARBA" id="ARBA00004418"/>
    </source>
</evidence>
<sequence>MKILFINTFYFLVLISSIAFSSEKQLSTGERYLENFLADIQTLQANFQQTLRTHEGEILQQTEGQFYLNRPGKFRWNYKLPYEQEIVSDGERVWIYDVDLQQVTVQRQDVSLPSSPMALLQDSSKLYESFNVVPLDQHEGVYRLKLESKTSASDFSEIVVGLDKSGLRFMQLHDQFEQVTDIIFSDIATNLKLDNKLFNFVPPEGVDVFGG</sequence>
<keyword evidence="8" id="KW-0143">Chaperone</keyword>
<dbReference type="Gene3D" id="2.50.20.10">
    <property type="entry name" value="Lipoprotein localisation LolA/LolB/LppX"/>
    <property type="match status" value="1"/>
</dbReference>
<name>A0A3B0WEP0_9ZZZZ</name>
<dbReference type="GO" id="GO:0042597">
    <property type="term" value="C:periplasmic space"/>
    <property type="evidence" value="ECO:0007669"/>
    <property type="project" value="UniProtKB-SubCell"/>
</dbReference>
<organism evidence="9">
    <name type="scientific">hydrothermal vent metagenome</name>
    <dbReference type="NCBI Taxonomy" id="652676"/>
    <lineage>
        <taxon>unclassified sequences</taxon>
        <taxon>metagenomes</taxon>
        <taxon>ecological metagenomes</taxon>
    </lineage>
</organism>
<dbReference type="EMBL" id="UOFE01000009">
    <property type="protein sequence ID" value="VAW50900.1"/>
    <property type="molecule type" value="Genomic_DNA"/>
</dbReference>
<dbReference type="PANTHER" id="PTHR35869:SF1">
    <property type="entry name" value="OUTER-MEMBRANE LIPOPROTEIN CARRIER PROTEIN"/>
    <property type="match status" value="1"/>
</dbReference>
<keyword evidence="9" id="KW-0449">Lipoprotein</keyword>
<keyword evidence="5" id="KW-0813">Transport</keyword>
<dbReference type="PANTHER" id="PTHR35869">
    <property type="entry name" value="OUTER-MEMBRANE LIPOPROTEIN CARRIER PROTEIN"/>
    <property type="match status" value="1"/>
</dbReference>
<evidence type="ECO:0000256" key="7">
    <source>
        <dbReference type="ARBA" id="ARBA00022927"/>
    </source>
</evidence>
<comment type="subcellular location">
    <subcellularLocation>
        <location evidence="1">Periplasm</location>
    </subcellularLocation>
</comment>
<protein>
    <recommendedName>
        <fullName evidence="4">Outer-membrane lipoprotein carrier protein</fullName>
    </recommendedName>
</protein>
<comment type="similarity">
    <text evidence="2">Belongs to the LolA family.</text>
</comment>
<dbReference type="Pfam" id="PF03548">
    <property type="entry name" value="LolA"/>
    <property type="match status" value="1"/>
</dbReference>
<dbReference type="InterPro" id="IPR029046">
    <property type="entry name" value="LolA/LolB/LppX"/>
</dbReference>
<dbReference type="SUPFAM" id="SSF89392">
    <property type="entry name" value="Prokaryotic lipoproteins and lipoprotein localization factors"/>
    <property type="match status" value="1"/>
</dbReference>
<proteinExistence type="inferred from homology"/>
<dbReference type="AlphaFoldDB" id="A0A3B0WEP0"/>
<reference evidence="9" key="1">
    <citation type="submission" date="2018-06" db="EMBL/GenBank/DDBJ databases">
        <authorList>
            <person name="Zhirakovskaya E."/>
        </authorList>
    </citation>
    <scope>NUCLEOTIDE SEQUENCE</scope>
</reference>
<evidence type="ECO:0000256" key="3">
    <source>
        <dbReference type="ARBA" id="ARBA00011245"/>
    </source>
</evidence>
<gene>
    <name evidence="9" type="ORF">MNBD_GAMMA05-1412</name>
</gene>
<accession>A0A3B0WEP0</accession>
<comment type="subunit">
    <text evidence="3">Monomer.</text>
</comment>
<evidence type="ECO:0000256" key="2">
    <source>
        <dbReference type="ARBA" id="ARBA00007615"/>
    </source>
</evidence>
<evidence type="ECO:0000313" key="9">
    <source>
        <dbReference type="EMBL" id="VAW50900.1"/>
    </source>
</evidence>
<dbReference type="NCBIfam" id="TIGR00547">
    <property type="entry name" value="lolA"/>
    <property type="match status" value="1"/>
</dbReference>
<dbReference type="HAMAP" id="MF_00240">
    <property type="entry name" value="LolA"/>
    <property type="match status" value="1"/>
</dbReference>
<keyword evidence="6" id="KW-0574">Periplasm</keyword>
<dbReference type="InterPro" id="IPR004564">
    <property type="entry name" value="OM_lipoprot_carrier_LolA-like"/>
</dbReference>
<evidence type="ECO:0000256" key="5">
    <source>
        <dbReference type="ARBA" id="ARBA00022448"/>
    </source>
</evidence>
<evidence type="ECO:0000256" key="4">
    <source>
        <dbReference type="ARBA" id="ARBA00014035"/>
    </source>
</evidence>